<name>A0ABU6F5C7_9ACTN</name>
<accession>A0ABU6F5C7</accession>
<protein>
    <submittedName>
        <fullName evidence="2">DUF1266 domain-containing protein</fullName>
    </submittedName>
</protein>
<proteinExistence type="predicted"/>
<sequence>MVFTLIKPRTQRVYRTPLTPHQLWMVSLSAPVRPGKGASRTTLYPFTRVDDDKARRLLAGQWETGTRDELLGRLGTLARSGFRERARARLGVEPLAWDIALYADAARCGFAAGLLSEADAWNLLKNVVPQVARTYNTWQEYADHYLLGLSVWREGAQGTPSESLLAPRDVADAHVKSLLDPANRKSPWRRAPLDVIRRPDLRPE</sequence>
<keyword evidence="3" id="KW-1185">Reference proteome</keyword>
<evidence type="ECO:0000259" key="1">
    <source>
        <dbReference type="Pfam" id="PF06889"/>
    </source>
</evidence>
<organism evidence="2 3">
    <name type="scientific">Streptomyces endophyticus</name>
    <dbReference type="NCBI Taxonomy" id="714166"/>
    <lineage>
        <taxon>Bacteria</taxon>
        <taxon>Bacillati</taxon>
        <taxon>Actinomycetota</taxon>
        <taxon>Actinomycetes</taxon>
        <taxon>Kitasatosporales</taxon>
        <taxon>Streptomycetaceae</taxon>
        <taxon>Streptomyces</taxon>
    </lineage>
</organism>
<dbReference type="RefSeq" id="WP_326017128.1">
    <property type="nucleotide sequence ID" value="NZ_JAOZYC010000111.1"/>
</dbReference>
<dbReference type="Proteomes" id="UP001354931">
    <property type="component" value="Unassembled WGS sequence"/>
</dbReference>
<reference evidence="2 3" key="1">
    <citation type="submission" date="2022-10" db="EMBL/GenBank/DDBJ databases">
        <authorList>
            <person name="Xie J."/>
            <person name="Shen N."/>
        </authorList>
    </citation>
    <scope>NUCLEOTIDE SEQUENCE [LARGE SCALE GENOMIC DNA]</scope>
    <source>
        <strain evidence="2 3">YIM65594</strain>
    </source>
</reference>
<comment type="caution">
    <text evidence="2">The sequence shown here is derived from an EMBL/GenBank/DDBJ whole genome shotgun (WGS) entry which is preliminary data.</text>
</comment>
<evidence type="ECO:0000313" key="3">
    <source>
        <dbReference type="Proteomes" id="UP001354931"/>
    </source>
</evidence>
<feature type="domain" description="DUF1266" evidence="1">
    <location>
        <begin position="83"/>
        <end position="192"/>
    </location>
</feature>
<gene>
    <name evidence="2" type="ORF">OKJ99_17000</name>
</gene>
<dbReference type="Pfam" id="PF06889">
    <property type="entry name" value="DUF1266"/>
    <property type="match status" value="1"/>
</dbReference>
<evidence type="ECO:0000313" key="2">
    <source>
        <dbReference type="EMBL" id="MEB8339194.1"/>
    </source>
</evidence>
<dbReference type="InterPro" id="IPR009677">
    <property type="entry name" value="DUF1266"/>
</dbReference>
<dbReference type="EMBL" id="JAOZYC010000111">
    <property type="protein sequence ID" value="MEB8339194.1"/>
    <property type="molecule type" value="Genomic_DNA"/>
</dbReference>